<dbReference type="GO" id="GO:0003724">
    <property type="term" value="F:RNA helicase activity"/>
    <property type="evidence" value="ECO:0007669"/>
    <property type="project" value="UniProtKB-EC"/>
</dbReference>
<keyword evidence="15" id="KW-1185">Reference proteome</keyword>
<gene>
    <name evidence="14" type="primary">MOV10L1</name>
    <name evidence="14" type="ORF">GWK47_027778</name>
</gene>
<feature type="domain" description="DNA2/NAM7 helicase-like C-terminal" evidence="11">
    <location>
        <begin position="1232"/>
        <end position="1332"/>
    </location>
</feature>
<evidence type="ECO:0000256" key="7">
    <source>
        <dbReference type="ARBA" id="ARBA00022806"/>
    </source>
</evidence>
<dbReference type="SUPFAM" id="SSF52540">
    <property type="entry name" value="P-loop containing nucleoside triphosphate hydrolases"/>
    <property type="match status" value="1"/>
</dbReference>
<evidence type="ECO:0000256" key="1">
    <source>
        <dbReference type="ARBA" id="ARBA00004496"/>
    </source>
</evidence>
<evidence type="ECO:0000256" key="8">
    <source>
        <dbReference type="ARBA" id="ARBA00022840"/>
    </source>
</evidence>
<feature type="compositionally biased region" description="Polar residues" evidence="9">
    <location>
        <begin position="814"/>
        <end position="834"/>
    </location>
</feature>
<dbReference type="Proteomes" id="UP000770661">
    <property type="component" value="Unassembled WGS sequence"/>
</dbReference>
<organism evidence="14 15">
    <name type="scientific">Chionoecetes opilio</name>
    <name type="common">Atlantic snow crab</name>
    <name type="synonym">Cancer opilio</name>
    <dbReference type="NCBI Taxonomy" id="41210"/>
    <lineage>
        <taxon>Eukaryota</taxon>
        <taxon>Metazoa</taxon>
        <taxon>Ecdysozoa</taxon>
        <taxon>Arthropoda</taxon>
        <taxon>Crustacea</taxon>
        <taxon>Multicrustacea</taxon>
        <taxon>Malacostraca</taxon>
        <taxon>Eumalacostraca</taxon>
        <taxon>Eucarida</taxon>
        <taxon>Decapoda</taxon>
        <taxon>Pleocyemata</taxon>
        <taxon>Brachyura</taxon>
        <taxon>Eubrachyura</taxon>
        <taxon>Majoidea</taxon>
        <taxon>Majidae</taxon>
        <taxon>Chionoecetes</taxon>
    </lineage>
</organism>
<dbReference type="EMBL" id="JACEEZ010026450">
    <property type="protein sequence ID" value="KAG0692718.1"/>
    <property type="molecule type" value="Genomic_DNA"/>
</dbReference>
<evidence type="ECO:0000256" key="9">
    <source>
        <dbReference type="SAM" id="MobiDB-lite"/>
    </source>
</evidence>
<accession>A0A8J8WNE2</accession>
<keyword evidence="5" id="KW-0547">Nucleotide-binding</keyword>
<dbReference type="Pfam" id="PF13086">
    <property type="entry name" value="AAA_11"/>
    <property type="match status" value="2"/>
</dbReference>
<dbReference type="InterPro" id="IPR041679">
    <property type="entry name" value="DNA2/NAM7-like_C"/>
</dbReference>
<dbReference type="GO" id="GO:0016787">
    <property type="term" value="F:hydrolase activity"/>
    <property type="evidence" value="ECO:0007669"/>
    <property type="project" value="UniProtKB-KW"/>
</dbReference>
<dbReference type="Pfam" id="PF21634">
    <property type="entry name" value="MOV-10_beta-barrel"/>
    <property type="match status" value="1"/>
</dbReference>
<comment type="similarity">
    <text evidence="2">Belongs to the DNA2/NAM7 helicase family. SDE3 subfamily.</text>
</comment>
<dbReference type="GO" id="GO:0005524">
    <property type="term" value="F:ATP binding"/>
    <property type="evidence" value="ECO:0007669"/>
    <property type="project" value="UniProtKB-KW"/>
</dbReference>
<protein>
    <recommendedName>
        <fullName evidence="3">RNA helicase</fullName>
        <ecNumber evidence="3">3.6.4.13</ecNumber>
    </recommendedName>
</protein>
<evidence type="ECO:0000256" key="6">
    <source>
        <dbReference type="ARBA" id="ARBA00022801"/>
    </source>
</evidence>
<dbReference type="OrthoDB" id="6513042at2759"/>
<keyword evidence="4" id="KW-0963">Cytoplasm</keyword>
<dbReference type="Gene3D" id="3.40.50.300">
    <property type="entry name" value="P-loop containing nucleotide triphosphate hydrolases"/>
    <property type="match status" value="2"/>
</dbReference>
<evidence type="ECO:0000256" key="2">
    <source>
        <dbReference type="ARBA" id="ARBA00005601"/>
    </source>
</evidence>
<evidence type="ECO:0000313" key="15">
    <source>
        <dbReference type="Proteomes" id="UP000770661"/>
    </source>
</evidence>
<sequence>MITLIQKAVRYAVGSSKSDVLQETLSFRPKLEDFVSTSHSAPETKEFEGLVTSIDSSCIVIDQDVYCEPSEFPPNKVCLGVKVRGLAQRGGNHEMWRAKTIELVHEGWDTGPHCSGNKNIDRKKGSASVAASDCEAVSCRDLAEGIPGIFKSDLLSSVSPRSDQTGCVPECSQVSARPGGSKTVIGKVTGVYGDTVTLNDSICFKSTHSSCSMDVVTGDWIVCEVDGSSPVDGEECQLQGPLQVSSFKPLRKKKVRGEVTHSYETHFIVNEEIFCSRSIAGAILARTGDAMTAEVIESQQGRLCWRAISVASDYPAPSMQEPGAPLSLVQLGRLPKVDVGKNSRSQKISEDEGDIRITQAIRFPQVMFGSASFMDVSVKNSGQRPRTLQKVYFVYASQESQFSVTWCSAGGVVDGTARTLEAGAEVVVRLCCAGTLIGLFRQLCIFEFKDFHIGRHVSATVEDSLMASLAPVSSYMHRPRHHALTTPPDERAVILGQKSYKPSPFIPLKLPSVRVPENLWHEVNRGDLFHVAAVLSEPLNADNYQKRFSLLLHLEEIKMTQQMREFDMARACFTMCGEFLSLTVPGLAEKRPSLMIGDTVVATELCGRGEMEYEGCIHQVLNTQILLKFHPSFHNGNHGEDYKVRFNFNRTPLRRCHFALSYALKQLGQDVLFPFRLKLQLPQVCYVDPEIQELTKRWKHCSSISHQLLHAVKDTNKPSADAPVSEWQPSPSKLPVVTRLFGMPLQESNASRGCRKSEISPDDNVSIKESFGNEALAVDITKESCLSNREKYYLFQTKRRMHSQKQESCHASFTSRCSASSPKDQSVSQGSGLDSTDKVTCLRKEIHEKKEAEASLGQHKSISLQEISNKQELGDPLHEWKVNKADTGSSALTPPSQDLAISRTTIRTKVASTREEILEKEEILRDQKTVMKESVGDSRYENHRLENGKTDRSDGNSCHLAKEKYIPGEVCRRENNTSSNDKPRKKVECDAAHRTMDNKAGYVIPVLPFCHSRKKTQNLEKLPILKWFNKSLNREQKLAVRRILEGTTRPLPYIIFGPPGTGKTVTLVEAALQILTLIHHSRLLLVTPSNSASDLVAQRMVESGRLGTSDLVRLIAFQRSKESIPEALQPYCCNGEELEVRAHQRVMVATATCAGVLYMQGLHKDHFTHVLVDEAGQLTEPECLVALNLVNRSTGQIVMAGDPKQLGPVIQSDLAKRGGLLQSLLQRLCQTVLYQAQERSESSTWEYEPSLVTQLVRNYRSHPHILAVPSRLFYNNTLQACADVKGQEHLLSWKELPCSSCPLLFHGVVGTNLREGDSPSWFNPAEAFQVGQRRMLSTVLASLNAAKDSTLQSQEPKDYWWWWAILFCSVPAHLISPRTHTRPPAACCPTPAAQLAACHRRCLPWHRVRLIPPAPAHLSWVYLSVPHAHAHQRCLHCSVDRARTLEQTGGSMGWPRLMMGVILLLNSHGIHAQGETVKHAQ</sequence>
<keyword evidence="7 14" id="KW-0347">Helicase</keyword>
<evidence type="ECO:0000313" key="14">
    <source>
        <dbReference type="EMBL" id="KAG0692718.1"/>
    </source>
</evidence>
<dbReference type="PANTHER" id="PTHR45418:SF1">
    <property type="entry name" value="CANCER_TESTIS ANTIGEN 55"/>
    <property type="match status" value="1"/>
</dbReference>
<proteinExistence type="inferred from homology"/>
<dbReference type="InterPro" id="IPR049080">
    <property type="entry name" value="MOV-10-like_beta-barrel"/>
</dbReference>
<dbReference type="Pfam" id="PF13087">
    <property type="entry name" value="AAA_12"/>
    <property type="match status" value="1"/>
</dbReference>
<feature type="domain" description="Helicase MOV-10-like beta-barrel" evidence="12">
    <location>
        <begin position="568"/>
        <end position="646"/>
    </location>
</feature>
<evidence type="ECO:0000259" key="10">
    <source>
        <dbReference type="Pfam" id="PF13086"/>
    </source>
</evidence>
<reference evidence="14" key="1">
    <citation type="submission" date="2020-07" db="EMBL/GenBank/DDBJ databases">
        <title>The High-quality genome of the commercially important snow crab, Chionoecetes opilio.</title>
        <authorList>
            <person name="Jeong J.-H."/>
            <person name="Ryu S."/>
        </authorList>
    </citation>
    <scope>NUCLEOTIDE SEQUENCE</scope>
    <source>
        <strain evidence="14">MADBK_172401_WGS</strain>
        <tissue evidence="14">Digestive gland</tissue>
    </source>
</reference>
<feature type="domain" description="DNA2/NAM7 helicase helicase" evidence="10">
    <location>
        <begin position="1144"/>
        <end position="1212"/>
    </location>
</feature>
<comment type="subcellular location">
    <subcellularLocation>
        <location evidence="1">Cytoplasm</location>
    </subcellularLocation>
</comment>
<keyword evidence="8" id="KW-0067">ATP-binding</keyword>
<evidence type="ECO:0000259" key="13">
    <source>
        <dbReference type="Pfam" id="PF21635"/>
    </source>
</evidence>
<name>A0A8J8WNE2_CHIOP</name>
<keyword evidence="6" id="KW-0378">Hydrolase</keyword>
<dbReference type="PANTHER" id="PTHR45418">
    <property type="entry name" value="CANCER/TESTIS ANTIGEN 55"/>
    <property type="match status" value="1"/>
</dbReference>
<feature type="domain" description="DNA2/NAM7 helicase helicase" evidence="10">
    <location>
        <begin position="1032"/>
        <end position="1132"/>
    </location>
</feature>
<dbReference type="InterPro" id="IPR041677">
    <property type="entry name" value="DNA2/NAM7_AAA_11"/>
</dbReference>
<feature type="domain" description="Helicase MOV-10 helical" evidence="13">
    <location>
        <begin position="524"/>
        <end position="564"/>
    </location>
</feature>
<evidence type="ECO:0000259" key="11">
    <source>
        <dbReference type="Pfam" id="PF13087"/>
    </source>
</evidence>
<evidence type="ECO:0000256" key="5">
    <source>
        <dbReference type="ARBA" id="ARBA00022741"/>
    </source>
</evidence>
<dbReference type="GO" id="GO:0005737">
    <property type="term" value="C:cytoplasm"/>
    <property type="evidence" value="ECO:0007669"/>
    <property type="project" value="UniProtKB-SubCell"/>
</dbReference>
<dbReference type="Pfam" id="PF21635">
    <property type="entry name" value="Mov-10_helical"/>
    <property type="match status" value="1"/>
</dbReference>
<dbReference type="InterPro" id="IPR027417">
    <property type="entry name" value="P-loop_NTPase"/>
</dbReference>
<dbReference type="EC" id="3.6.4.13" evidence="3"/>
<feature type="region of interest" description="Disordered" evidence="9">
    <location>
        <begin position="814"/>
        <end position="835"/>
    </location>
</feature>
<dbReference type="InterPro" id="IPR049079">
    <property type="entry name" value="Mov-10_helical"/>
</dbReference>
<evidence type="ECO:0000256" key="4">
    <source>
        <dbReference type="ARBA" id="ARBA00022490"/>
    </source>
</evidence>
<evidence type="ECO:0000256" key="3">
    <source>
        <dbReference type="ARBA" id="ARBA00012552"/>
    </source>
</evidence>
<evidence type="ECO:0000259" key="12">
    <source>
        <dbReference type="Pfam" id="PF21634"/>
    </source>
</evidence>
<comment type="caution">
    <text evidence="14">The sequence shown here is derived from an EMBL/GenBank/DDBJ whole genome shotgun (WGS) entry which is preliminary data.</text>
</comment>